<evidence type="ECO:0000313" key="2">
    <source>
        <dbReference type="Proteomes" id="UP000006844"/>
    </source>
</evidence>
<dbReference type="HOGENOM" id="CLU_158535_0_0_0"/>
<dbReference type="STRING" id="401053.AciPR4_3760"/>
<gene>
    <name evidence="1" type="ordered locus">AciPR4_3760</name>
</gene>
<organism evidence="1 2">
    <name type="scientific">Terriglobus saanensis (strain ATCC BAA-1853 / DSM 23119 / SP1PR4)</name>
    <dbReference type="NCBI Taxonomy" id="401053"/>
    <lineage>
        <taxon>Bacteria</taxon>
        <taxon>Pseudomonadati</taxon>
        <taxon>Acidobacteriota</taxon>
        <taxon>Terriglobia</taxon>
        <taxon>Terriglobales</taxon>
        <taxon>Acidobacteriaceae</taxon>
        <taxon>Terriglobus</taxon>
    </lineage>
</organism>
<proteinExistence type="predicted"/>
<dbReference type="OrthoDB" id="118230at2"/>
<name>E8V194_TERSS</name>
<dbReference type="InterPro" id="IPR053842">
    <property type="entry name" value="NikA-like"/>
</dbReference>
<dbReference type="RefSeq" id="WP_013570239.1">
    <property type="nucleotide sequence ID" value="NC_014963.1"/>
</dbReference>
<sequence>MEEQTQPSFLGLQARVRRSKGRTGRTISATARVTRDEQNEMEAAAKHRGQSLSEWCREVLLAAARGETITPLFTEIVAIRQLLNSTLRNVACGEVMTPQAFQAELQGIRLSKHKAAAEVMQQYAATEVAQ</sequence>
<protein>
    <submittedName>
        <fullName evidence="1">Uncharacterized protein</fullName>
    </submittedName>
</protein>
<dbReference type="eggNOG" id="ENOG5033C87">
    <property type="taxonomic scope" value="Bacteria"/>
</dbReference>
<evidence type="ECO:0000313" key="1">
    <source>
        <dbReference type="EMBL" id="ADV84509.1"/>
    </source>
</evidence>
<dbReference type="Pfam" id="PF21983">
    <property type="entry name" value="NikA-like"/>
    <property type="match status" value="1"/>
</dbReference>
<dbReference type="AlphaFoldDB" id="E8V194"/>
<accession>E8V194</accession>
<reference evidence="1 2" key="1">
    <citation type="journal article" date="2012" name="Stand. Genomic Sci.">
        <title>Complete genome sequence of Terriglobus saanensis type strain SP1PR4(T), an Acidobacteria from tundra soil.</title>
        <authorList>
            <person name="Rawat S.R."/>
            <person name="Mannisto M.K."/>
            <person name="Starovoytov V."/>
            <person name="Goodwin L."/>
            <person name="Nolan M."/>
            <person name="Hauser L."/>
            <person name="Land M."/>
            <person name="Davenport K.W."/>
            <person name="Woyke T."/>
            <person name="Haggblom M.M."/>
        </authorList>
    </citation>
    <scope>NUCLEOTIDE SEQUENCE</scope>
    <source>
        <strain evidence="2">ATCC BAA-1853 / DSM 23119 / SP1PR4</strain>
    </source>
</reference>
<dbReference type="KEGG" id="tsa:AciPR4_3760"/>
<keyword evidence="2" id="KW-1185">Reference proteome</keyword>
<dbReference type="EMBL" id="CP002467">
    <property type="protein sequence ID" value="ADV84509.1"/>
    <property type="molecule type" value="Genomic_DNA"/>
</dbReference>
<dbReference type="Proteomes" id="UP000006844">
    <property type="component" value="Chromosome"/>
</dbReference>